<feature type="repeat" description="ANK" evidence="3">
    <location>
        <begin position="226"/>
        <end position="258"/>
    </location>
</feature>
<proteinExistence type="predicted"/>
<keyword evidence="4" id="KW-0862">Zinc</keyword>
<evidence type="ECO:0000256" key="2">
    <source>
        <dbReference type="ARBA" id="ARBA00023043"/>
    </source>
</evidence>
<evidence type="ECO:0000256" key="5">
    <source>
        <dbReference type="SAM" id="MobiDB-lite"/>
    </source>
</evidence>
<dbReference type="EMBL" id="VJMJ01000084">
    <property type="protein sequence ID" value="KAF0737488.1"/>
    <property type="molecule type" value="Genomic_DNA"/>
</dbReference>
<dbReference type="InterPro" id="IPR002110">
    <property type="entry name" value="Ankyrin_rpt"/>
</dbReference>
<dbReference type="PANTHER" id="PTHR24161:SF85">
    <property type="entry name" value="PALMITOYLTRANSFERASE HIP14"/>
    <property type="match status" value="1"/>
</dbReference>
<evidence type="ECO:0000256" key="3">
    <source>
        <dbReference type="PROSITE-ProRule" id="PRU00023"/>
    </source>
</evidence>
<gene>
    <name evidence="7" type="ORF">Ae201684_006648</name>
</gene>
<dbReference type="PROSITE" id="PS50088">
    <property type="entry name" value="ANK_REPEAT"/>
    <property type="match status" value="1"/>
</dbReference>
<keyword evidence="2 3" id="KW-0040">ANK repeat</keyword>
<dbReference type="CDD" id="cd23129">
    <property type="entry name" value="RING-HC_XBAT35-like"/>
    <property type="match status" value="1"/>
</dbReference>
<reference evidence="7 8" key="1">
    <citation type="submission" date="2019-07" db="EMBL/GenBank/DDBJ databases">
        <title>Genomics analysis of Aphanomyces spp. identifies a new class of oomycete effector associated with host adaptation.</title>
        <authorList>
            <person name="Gaulin E."/>
        </authorList>
    </citation>
    <scope>NUCLEOTIDE SEQUENCE [LARGE SCALE GENOMIC DNA]</scope>
    <source>
        <strain evidence="7 8">ATCC 201684</strain>
    </source>
</reference>
<dbReference type="Gene3D" id="1.25.40.20">
    <property type="entry name" value="Ankyrin repeat-containing domain"/>
    <property type="match status" value="1"/>
</dbReference>
<comment type="caution">
    <text evidence="7">The sequence shown here is derived from an EMBL/GenBank/DDBJ whole genome shotgun (WGS) entry which is preliminary data.</text>
</comment>
<dbReference type="PROSITE" id="PS50089">
    <property type="entry name" value="ZF_RING_2"/>
    <property type="match status" value="1"/>
</dbReference>
<dbReference type="SMART" id="SM00248">
    <property type="entry name" value="ANK"/>
    <property type="match status" value="2"/>
</dbReference>
<dbReference type="GO" id="GO:0008270">
    <property type="term" value="F:zinc ion binding"/>
    <property type="evidence" value="ECO:0007669"/>
    <property type="project" value="UniProtKB-KW"/>
</dbReference>
<evidence type="ECO:0000259" key="6">
    <source>
        <dbReference type="PROSITE" id="PS50089"/>
    </source>
</evidence>
<feature type="region of interest" description="Disordered" evidence="5">
    <location>
        <begin position="99"/>
        <end position="118"/>
    </location>
</feature>
<dbReference type="SUPFAM" id="SSF57850">
    <property type="entry name" value="RING/U-box"/>
    <property type="match status" value="1"/>
</dbReference>
<keyword evidence="4" id="KW-0479">Metal-binding</keyword>
<dbReference type="SMART" id="SM00184">
    <property type="entry name" value="RING"/>
    <property type="match status" value="1"/>
</dbReference>
<dbReference type="VEuPathDB" id="FungiDB:AeMF1_011412"/>
<name>A0A6G0XBP2_9STRA</name>
<evidence type="ECO:0000256" key="1">
    <source>
        <dbReference type="ARBA" id="ARBA00022737"/>
    </source>
</evidence>
<evidence type="ECO:0000313" key="7">
    <source>
        <dbReference type="EMBL" id="KAF0737488.1"/>
    </source>
</evidence>
<organism evidence="7 8">
    <name type="scientific">Aphanomyces euteiches</name>
    <dbReference type="NCBI Taxonomy" id="100861"/>
    <lineage>
        <taxon>Eukaryota</taxon>
        <taxon>Sar</taxon>
        <taxon>Stramenopiles</taxon>
        <taxon>Oomycota</taxon>
        <taxon>Saprolegniomycetes</taxon>
        <taxon>Saprolegniales</taxon>
        <taxon>Verrucalvaceae</taxon>
        <taxon>Aphanomyces</taxon>
    </lineage>
</organism>
<feature type="domain" description="RING-type" evidence="6">
    <location>
        <begin position="521"/>
        <end position="560"/>
    </location>
</feature>
<dbReference type="InterPro" id="IPR013083">
    <property type="entry name" value="Znf_RING/FYVE/PHD"/>
</dbReference>
<sequence length="572" mass="63928">MSETVWRLGERMTSFGNQLGQSLDGLGVSIADSLEKQTAHLSTIGDRAAAKVQASTAKLSAQEDRLRRASEERARAAMERQAMESQRIAEYNREMSKLQQKEAKLREKEARRRERELRHRERDAIRMEKDASKKGMEWAHKIEKNIQKAVAHMEHHHKTTPIVLKFGNEDSEREVVINQPTPPAPAEPSDVLYRAASEGSVDALVRVIDQRHPHDLMEMLEFTDADGFTPLLIAISRGHVNCAHFLLDRGARTAAQDRFGNSALHLACLHGNVAAAALLIRHPRQQSPYTINGKGQSPLEMARQVVRSQTAAAATDVARCIEVLEQRCKVFEGWINHFRDGQWTPRYALVLRTGSPQMLQMALHDVDQSLRRPVPEIVFSFDIHKPIMLKRTSASKPFSIQIGSTILAAFNEAGFDAWSHFLTQQLEAAAVDPFMPPGDLRKGHPGLPSKKQSLHNLETPTKPPTAFAASAPTWTPTAQRKELNIAIDYDSQQEIAPSAPPPSIEFEEDERDIAHSNREECVVCLDRIKQTVCVPCGHVAVCVPCADKVIRTSRKCPVCRASVREVVKLFLA</sequence>
<dbReference type="PANTHER" id="PTHR24161">
    <property type="entry name" value="ANK_REP_REGION DOMAIN-CONTAINING PROTEIN-RELATED"/>
    <property type="match status" value="1"/>
</dbReference>
<dbReference type="InterPro" id="IPR036770">
    <property type="entry name" value="Ankyrin_rpt-contain_sf"/>
</dbReference>
<dbReference type="Proteomes" id="UP000481153">
    <property type="component" value="Unassembled WGS sequence"/>
</dbReference>
<keyword evidence="8" id="KW-1185">Reference proteome</keyword>
<dbReference type="Gene3D" id="3.30.40.10">
    <property type="entry name" value="Zinc/RING finger domain, C3HC4 (zinc finger)"/>
    <property type="match status" value="1"/>
</dbReference>
<keyword evidence="4" id="KW-0863">Zinc-finger</keyword>
<evidence type="ECO:0000256" key="4">
    <source>
        <dbReference type="PROSITE-ProRule" id="PRU00175"/>
    </source>
</evidence>
<dbReference type="InterPro" id="IPR001841">
    <property type="entry name" value="Znf_RING"/>
</dbReference>
<accession>A0A6G0XBP2</accession>
<evidence type="ECO:0000313" key="8">
    <source>
        <dbReference type="Proteomes" id="UP000481153"/>
    </source>
</evidence>
<keyword evidence="1" id="KW-0677">Repeat</keyword>
<dbReference type="PROSITE" id="PS50297">
    <property type="entry name" value="ANK_REP_REGION"/>
    <property type="match status" value="1"/>
</dbReference>
<dbReference type="SUPFAM" id="SSF48403">
    <property type="entry name" value="Ankyrin repeat"/>
    <property type="match status" value="1"/>
</dbReference>
<dbReference type="Pfam" id="PF12796">
    <property type="entry name" value="Ank_2"/>
    <property type="match status" value="1"/>
</dbReference>
<protein>
    <recommendedName>
        <fullName evidence="6">RING-type domain-containing protein</fullName>
    </recommendedName>
</protein>
<dbReference type="Pfam" id="PF13920">
    <property type="entry name" value="zf-C3HC4_3"/>
    <property type="match status" value="1"/>
</dbReference>
<dbReference type="AlphaFoldDB" id="A0A6G0XBP2"/>